<dbReference type="AlphaFoldDB" id="A0AAX2UNY1"/>
<reference evidence="1" key="1">
    <citation type="submission" date="2017-10" db="EMBL/GenBank/DDBJ databases">
        <authorList>
            <person name="Colston S.M."/>
            <person name="Graf J."/>
        </authorList>
    </citation>
    <scope>NUCLEOTIDE SEQUENCE</scope>
    <source>
        <strain evidence="1">BAQ071013-135</strain>
    </source>
</reference>
<accession>A0AAX2UNY1</accession>
<dbReference type="RefSeq" id="WP_107961297.1">
    <property type="nucleotide sequence ID" value="NZ_AP027934.1"/>
</dbReference>
<dbReference type="Proteomes" id="UP000796104">
    <property type="component" value="Unassembled WGS sequence"/>
</dbReference>
<comment type="caution">
    <text evidence="1">The sequence shown here is derived from an EMBL/GenBank/DDBJ whole genome shotgun (WGS) entry which is preliminary data.</text>
</comment>
<dbReference type="SUPFAM" id="SSF47598">
    <property type="entry name" value="Ribbon-helix-helix"/>
    <property type="match status" value="1"/>
</dbReference>
<reference evidence="1" key="2">
    <citation type="journal article" date="2019" name="PLoS ONE">
        <title>Identification and characterization of putative Aeromonas spp. T3SS effectors.</title>
        <authorList>
            <person name="Rangel L.T."/>
            <person name="Marden J."/>
            <person name="Colston S."/>
            <person name="Setubal J.C."/>
            <person name="Graf J."/>
            <person name="Gogarten J.P."/>
        </authorList>
    </citation>
    <scope>NUCLEOTIDE SEQUENCE</scope>
    <source>
        <strain evidence="1">BAQ071013-135</strain>
    </source>
</reference>
<dbReference type="Gene3D" id="1.10.1220.10">
    <property type="entry name" value="Met repressor-like"/>
    <property type="match status" value="1"/>
</dbReference>
<dbReference type="InterPro" id="IPR010985">
    <property type="entry name" value="Ribbon_hlx_hlx"/>
</dbReference>
<protein>
    <submittedName>
        <fullName evidence="1">Uncharacterized protein</fullName>
    </submittedName>
</protein>
<dbReference type="InterPro" id="IPR013321">
    <property type="entry name" value="Arc_rbn_hlx_hlx"/>
</dbReference>
<organism evidence="1 2">
    <name type="scientific">Aeromonas veronii</name>
    <dbReference type="NCBI Taxonomy" id="654"/>
    <lineage>
        <taxon>Bacteria</taxon>
        <taxon>Pseudomonadati</taxon>
        <taxon>Pseudomonadota</taxon>
        <taxon>Gammaproteobacteria</taxon>
        <taxon>Aeromonadales</taxon>
        <taxon>Aeromonadaceae</taxon>
        <taxon>Aeromonas</taxon>
    </lineage>
</organism>
<proteinExistence type="predicted"/>
<sequence length="83" mass="9498">MNNEGRTLDDLLKNDEVEVELNAPQVSSEKMVSLNAQIPESIMRDLRMISAYTDTNIKDLIAKEIGRFTKRAKKKMLEQMANN</sequence>
<name>A0AAX2UNY1_AERVE</name>
<gene>
    <name evidence="1" type="ORF">CF123_18510</name>
</gene>
<dbReference type="EMBL" id="PDXJ01000026">
    <property type="protein sequence ID" value="TND51862.1"/>
    <property type="molecule type" value="Genomic_DNA"/>
</dbReference>
<dbReference type="GO" id="GO:0006355">
    <property type="term" value="P:regulation of DNA-templated transcription"/>
    <property type="evidence" value="ECO:0007669"/>
    <property type="project" value="InterPro"/>
</dbReference>
<evidence type="ECO:0000313" key="1">
    <source>
        <dbReference type="EMBL" id="TND51862.1"/>
    </source>
</evidence>
<evidence type="ECO:0000313" key="2">
    <source>
        <dbReference type="Proteomes" id="UP000796104"/>
    </source>
</evidence>